<dbReference type="EMBL" id="KZ805393">
    <property type="protein sequence ID" value="PVH99367.1"/>
    <property type="molecule type" value="Genomic_DNA"/>
</dbReference>
<reference evidence="1 2" key="1">
    <citation type="journal article" date="2018" name="Sci. Rep.">
        <title>Comparative genomics provides insights into the lifestyle and reveals functional heterogeneity of dark septate endophytic fungi.</title>
        <authorList>
            <person name="Knapp D.G."/>
            <person name="Nemeth J.B."/>
            <person name="Barry K."/>
            <person name="Hainaut M."/>
            <person name="Henrissat B."/>
            <person name="Johnson J."/>
            <person name="Kuo A."/>
            <person name="Lim J.H.P."/>
            <person name="Lipzen A."/>
            <person name="Nolan M."/>
            <person name="Ohm R.A."/>
            <person name="Tamas L."/>
            <person name="Grigoriev I.V."/>
            <person name="Spatafora J.W."/>
            <person name="Nagy L.G."/>
            <person name="Kovacs G.M."/>
        </authorList>
    </citation>
    <scope>NUCLEOTIDE SEQUENCE [LARGE SCALE GENOMIC DNA]</scope>
    <source>
        <strain evidence="1 2">DSE2036</strain>
    </source>
</reference>
<organism evidence="1 2">
    <name type="scientific">Periconia macrospinosa</name>
    <dbReference type="NCBI Taxonomy" id="97972"/>
    <lineage>
        <taxon>Eukaryota</taxon>
        <taxon>Fungi</taxon>
        <taxon>Dikarya</taxon>
        <taxon>Ascomycota</taxon>
        <taxon>Pezizomycotina</taxon>
        <taxon>Dothideomycetes</taxon>
        <taxon>Pleosporomycetidae</taxon>
        <taxon>Pleosporales</taxon>
        <taxon>Massarineae</taxon>
        <taxon>Periconiaceae</taxon>
        <taxon>Periconia</taxon>
    </lineage>
</organism>
<accession>A0A2V1DMC7</accession>
<name>A0A2V1DMC7_9PLEO</name>
<keyword evidence="2" id="KW-1185">Reference proteome</keyword>
<sequence length="322" mass="37346">MPALTFNQLPREMRDMIWAAAAAAQYQHIADGLSKFSTKPGAAERLRQAFVGYESLPEGVEKQPLRLCVNDNGERVRLLMNEFQTLVNRVPIATVCLESRLQAIDFCRSRVDIVDLHYTIDPSDRGDEIINRLLQPTTVVVTNTYNPYEPWDAPSEFDSAEHFVAKIDRLFGSNVEHVVLNRSFYSFTALERIYWPHVGCTRDREKMDGIYIDEPSHDKFDIFMTPDRRIHAKEELFGAEKNVKFNLQTICHHLLKFYEIWDACKKKQKLLSLRTIQLQLYTYNMGDILPTQVKAVIKDGVLWANWHDCQIGDYTDFISEHL</sequence>
<evidence type="ECO:0000313" key="1">
    <source>
        <dbReference type="EMBL" id="PVH99367.1"/>
    </source>
</evidence>
<evidence type="ECO:0000313" key="2">
    <source>
        <dbReference type="Proteomes" id="UP000244855"/>
    </source>
</evidence>
<proteinExistence type="predicted"/>
<dbReference type="OrthoDB" id="3764745at2759"/>
<protein>
    <submittedName>
        <fullName evidence="1">Uncharacterized protein</fullName>
    </submittedName>
</protein>
<dbReference type="Proteomes" id="UP000244855">
    <property type="component" value="Unassembled WGS sequence"/>
</dbReference>
<dbReference type="AlphaFoldDB" id="A0A2V1DMC7"/>
<gene>
    <name evidence="1" type="ORF">DM02DRAFT_656422</name>
</gene>